<comment type="similarity">
    <text evidence="5">Belongs to the zinc-containing alcohol dehydrogenase family.</text>
</comment>
<organism evidence="7 8">
    <name type="scientific">Corynebacterium timonense</name>
    <dbReference type="NCBI Taxonomy" id="441500"/>
    <lineage>
        <taxon>Bacteria</taxon>
        <taxon>Bacillati</taxon>
        <taxon>Actinomycetota</taxon>
        <taxon>Actinomycetes</taxon>
        <taxon>Mycobacteriales</taxon>
        <taxon>Corynebacteriaceae</taxon>
        <taxon>Corynebacterium</taxon>
    </lineage>
</organism>
<dbReference type="InterPro" id="IPR013154">
    <property type="entry name" value="ADH-like_N"/>
</dbReference>
<dbReference type="AlphaFoldDB" id="A0A1H1QJZ3"/>
<comment type="cofactor">
    <cofactor evidence="1 5">
        <name>Zn(2+)</name>
        <dbReference type="ChEBI" id="CHEBI:29105"/>
    </cofactor>
</comment>
<dbReference type="GO" id="GO:0016491">
    <property type="term" value="F:oxidoreductase activity"/>
    <property type="evidence" value="ECO:0007669"/>
    <property type="project" value="UniProtKB-KW"/>
</dbReference>
<dbReference type="InterPro" id="IPR002328">
    <property type="entry name" value="ADH_Zn_CS"/>
</dbReference>
<dbReference type="EMBL" id="LT629765">
    <property type="protein sequence ID" value="SDS23788.1"/>
    <property type="molecule type" value="Genomic_DNA"/>
</dbReference>
<evidence type="ECO:0000256" key="2">
    <source>
        <dbReference type="ARBA" id="ARBA00022723"/>
    </source>
</evidence>
<dbReference type="PANTHER" id="PTHR43401">
    <property type="entry name" value="L-THREONINE 3-DEHYDROGENASE"/>
    <property type="match status" value="1"/>
</dbReference>
<evidence type="ECO:0000256" key="3">
    <source>
        <dbReference type="ARBA" id="ARBA00022833"/>
    </source>
</evidence>
<dbReference type="RefSeq" id="WP_019194100.1">
    <property type="nucleotide sequence ID" value="NZ_LT629765.1"/>
</dbReference>
<dbReference type="InterPro" id="IPR050129">
    <property type="entry name" value="Zn_alcohol_dh"/>
</dbReference>
<proteinExistence type="inferred from homology"/>
<dbReference type="GO" id="GO:0008270">
    <property type="term" value="F:zinc ion binding"/>
    <property type="evidence" value="ECO:0007669"/>
    <property type="project" value="InterPro"/>
</dbReference>
<dbReference type="OrthoDB" id="9797931at2"/>
<dbReference type="PROSITE" id="PS00059">
    <property type="entry name" value="ADH_ZINC"/>
    <property type="match status" value="1"/>
</dbReference>
<protein>
    <submittedName>
        <fullName evidence="7">(R,R)-butanediol dehydrogenase / meso-butanediol dehydrogenase / diacetyl reductase</fullName>
    </submittedName>
</protein>
<dbReference type="Gene3D" id="3.40.50.720">
    <property type="entry name" value="NAD(P)-binding Rossmann-like Domain"/>
    <property type="match status" value="1"/>
</dbReference>
<evidence type="ECO:0000313" key="7">
    <source>
        <dbReference type="EMBL" id="SDS23788.1"/>
    </source>
</evidence>
<evidence type="ECO:0000259" key="6">
    <source>
        <dbReference type="SMART" id="SM00829"/>
    </source>
</evidence>
<dbReference type="Pfam" id="PF08240">
    <property type="entry name" value="ADH_N"/>
    <property type="match status" value="1"/>
</dbReference>
<dbReference type="Pfam" id="PF00107">
    <property type="entry name" value="ADH_zinc_N"/>
    <property type="match status" value="1"/>
</dbReference>
<reference evidence="7 8" key="1">
    <citation type="submission" date="2016-10" db="EMBL/GenBank/DDBJ databases">
        <authorList>
            <person name="de Groot N.N."/>
        </authorList>
    </citation>
    <scope>NUCLEOTIDE SEQUENCE [LARGE SCALE GENOMIC DNA]</scope>
    <source>
        <strain evidence="7 8">DSM 45434</strain>
    </source>
</reference>
<sequence length="358" mass="37324">MKAVRLYGAKDLRVDEVEEPGAPDKGWVSLDVGWAGICGSDLHLYQDGPSYPVTPDEDREQPVTGASLPITLGHEFSGTVTAVGEGVEDLKEGDRVAVMAGVWCGECVACKAGKTNLCQKVWGLGLSGWGGGLSAAVNVPAQVAVPVGDMELEHAAMIEPLSVSTHAVRLAGVEEGDVVVVGGAGPIGVFVAAVATARGARVIISEPNAARRELALKTGVAAVGVNPTEEDLLEVVKENSDGLLADVAFDCAGVIPVIHELAGTLHPGGHLQLVAIPGKPLELDVLKDLHRTEIVVQGAYGYTRRDYDEAIEAVQSGRIDLDPYITAKIAPDDVVEKGFAALLDKDGTSVKILVAPER</sequence>
<dbReference type="InterPro" id="IPR020843">
    <property type="entry name" value="ER"/>
</dbReference>
<dbReference type="Proteomes" id="UP000182237">
    <property type="component" value="Chromosome I"/>
</dbReference>
<accession>A0A1H1QJZ3</accession>
<keyword evidence="3 5" id="KW-0862">Zinc</keyword>
<evidence type="ECO:0000256" key="4">
    <source>
        <dbReference type="ARBA" id="ARBA00023002"/>
    </source>
</evidence>
<evidence type="ECO:0000313" key="8">
    <source>
        <dbReference type="Proteomes" id="UP000182237"/>
    </source>
</evidence>
<dbReference type="SMART" id="SM00829">
    <property type="entry name" value="PKS_ER"/>
    <property type="match status" value="1"/>
</dbReference>
<evidence type="ECO:0000256" key="1">
    <source>
        <dbReference type="ARBA" id="ARBA00001947"/>
    </source>
</evidence>
<dbReference type="InterPro" id="IPR036291">
    <property type="entry name" value="NAD(P)-bd_dom_sf"/>
</dbReference>
<dbReference type="STRING" id="1203190.GCA_000312345_01271"/>
<dbReference type="SUPFAM" id="SSF50129">
    <property type="entry name" value="GroES-like"/>
    <property type="match status" value="1"/>
</dbReference>
<dbReference type="eggNOG" id="COG1063">
    <property type="taxonomic scope" value="Bacteria"/>
</dbReference>
<dbReference type="Gene3D" id="3.90.180.10">
    <property type="entry name" value="Medium-chain alcohol dehydrogenases, catalytic domain"/>
    <property type="match status" value="1"/>
</dbReference>
<dbReference type="PANTHER" id="PTHR43401:SF2">
    <property type="entry name" value="L-THREONINE 3-DEHYDROGENASE"/>
    <property type="match status" value="1"/>
</dbReference>
<dbReference type="InterPro" id="IPR013149">
    <property type="entry name" value="ADH-like_C"/>
</dbReference>
<name>A0A1H1QJZ3_9CORY</name>
<feature type="domain" description="Enoyl reductase (ER)" evidence="6">
    <location>
        <begin position="8"/>
        <end position="354"/>
    </location>
</feature>
<dbReference type="SUPFAM" id="SSF51735">
    <property type="entry name" value="NAD(P)-binding Rossmann-fold domains"/>
    <property type="match status" value="1"/>
</dbReference>
<evidence type="ECO:0000256" key="5">
    <source>
        <dbReference type="RuleBase" id="RU361277"/>
    </source>
</evidence>
<keyword evidence="8" id="KW-1185">Reference proteome</keyword>
<gene>
    <name evidence="7" type="ORF">SAMN04488539_1281</name>
</gene>
<keyword evidence="2 5" id="KW-0479">Metal-binding</keyword>
<dbReference type="InterPro" id="IPR011032">
    <property type="entry name" value="GroES-like_sf"/>
</dbReference>
<keyword evidence="4" id="KW-0560">Oxidoreductase</keyword>